<keyword evidence="1" id="KW-0472">Membrane</keyword>
<evidence type="ECO:0000313" key="2">
    <source>
        <dbReference type="EMBL" id="GIY36552.1"/>
    </source>
</evidence>
<reference evidence="2 3" key="1">
    <citation type="submission" date="2021-06" db="EMBL/GenBank/DDBJ databases">
        <title>Caerostris darwini draft genome.</title>
        <authorList>
            <person name="Kono N."/>
            <person name="Arakawa K."/>
        </authorList>
    </citation>
    <scope>NUCLEOTIDE SEQUENCE [LARGE SCALE GENOMIC DNA]</scope>
</reference>
<evidence type="ECO:0000256" key="1">
    <source>
        <dbReference type="SAM" id="Phobius"/>
    </source>
</evidence>
<evidence type="ECO:0008006" key="4">
    <source>
        <dbReference type="Google" id="ProtNLM"/>
    </source>
</evidence>
<dbReference type="Proteomes" id="UP001054837">
    <property type="component" value="Unassembled WGS sequence"/>
</dbReference>
<dbReference type="AlphaFoldDB" id="A0AAV4SVF6"/>
<proteinExistence type="predicted"/>
<gene>
    <name evidence="2" type="ORF">CDAR_366301</name>
</gene>
<keyword evidence="3" id="KW-1185">Reference proteome</keyword>
<comment type="caution">
    <text evidence="2">The sequence shown here is derived from an EMBL/GenBank/DDBJ whole genome shotgun (WGS) entry which is preliminary data.</text>
</comment>
<feature type="transmembrane region" description="Helical" evidence="1">
    <location>
        <begin position="51"/>
        <end position="73"/>
    </location>
</feature>
<protein>
    <recommendedName>
        <fullName evidence="4">Transmembrane protein</fullName>
    </recommendedName>
</protein>
<name>A0AAV4SVF6_9ARAC</name>
<keyword evidence="1" id="KW-0812">Transmembrane</keyword>
<dbReference type="EMBL" id="BPLQ01008321">
    <property type="protein sequence ID" value="GIY36552.1"/>
    <property type="molecule type" value="Genomic_DNA"/>
</dbReference>
<keyword evidence="1" id="KW-1133">Transmembrane helix</keyword>
<organism evidence="2 3">
    <name type="scientific">Caerostris darwini</name>
    <dbReference type="NCBI Taxonomy" id="1538125"/>
    <lineage>
        <taxon>Eukaryota</taxon>
        <taxon>Metazoa</taxon>
        <taxon>Ecdysozoa</taxon>
        <taxon>Arthropoda</taxon>
        <taxon>Chelicerata</taxon>
        <taxon>Arachnida</taxon>
        <taxon>Araneae</taxon>
        <taxon>Araneomorphae</taxon>
        <taxon>Entelegynae</taxon>
        <taxon>Araneoidea</taxon>
        <taxon>Araneidae</taxon>
        <taxon>Caerostris</taxon>
    </lineage>
</organism>
<evidence type="ECO:0000313" key="3">
    <source>
        <dbReference type="Proteomes" id="UP001054837"/>
    </source>
</evidence>
<sequence length="158" mass="18385">MKNRKTAISFRSLTHDKSNETCLLTIAEKRRKKKCNPNSSDQFFFRAQRKLFIACQYSLAARTGYLSLLLMLGEVNKRKKSSPKAILNAYLVIRMKISVWGWRKKKCFGFLKKRHTNHQGVAFPIEIIIDSSSFVFFIGVCYPLLNIYFAFEVAVQKF</sequence>
<feature type="transmembrane region" description="Helical" evidence="1">
    <location>
        <begin position="123"/>
        <end position="151"/>
    </location>
</feature>
<accession>A0AAV4SVF6</accession>